<accession>A0A484KDT2</accession>
<feature type="region of interest" description="Disordered" evidence="1">
    <location>
        <begin position="1"/>
        <end position="21"/>
    </location>
</feature>
<dbReference type="Proteomes" id="UP000595140">
    <property type="component" value="Unassembled WGS sequence"/>
</dbReference>
<protein>
    <submittedName>
        <fullName evidence="2">Uncharacterized protein</fullName>
    </submittedName>
</protein>
<reference evidence="2 3" key="1">
    <citation type="submission" date="2018-04" db="EMBL/GenBank/DDBJ databases">
        <authorList>
            <person name="Vogel A."/>
        </authorList>
    </citation>
    <scope>NUCLEOTIDE SEQUENCE [LARGE SCALE GENOMIC DNA]</scope>
</reference>
<keyword evidence="3" id="KW-1185">Reference proteome</keyword>
<dbReference type="AlphaFoldDB" id="A0A484KDT2"/>
<gene>
    <name evidence="2" type="ORF">CCAM_LOCUS5316</name>
</gene>
<evidence type="ECO:0000313" key="2">
    <source>
        <dbReference type="EMBL" id="VFQ63540.1"/>
    </source>
</evidence>
<sequence>MGVKRHPNGNQRQIRGEQQMATRAVEKIPQSVYFRRRRLGKTEQNQILLIEMKGKTKNAAILNLKVNYKMKVVKLTIKPHITHSLR</sequence>
<evidence type="ECO:0000313" key="3">
    <source>
        <dbReference type="Proteomes" id="UP000595140"/>
    </source>
</evidence>
<proteinExistence type="predicted"/>
<organism evidence="2 3">
    <name type="scientific">Cuscuta campestris</name>
    <dbReference type="NCBI Taxonomy" id="132261"/>
    <lineage>
        <taxon>Eukaryota</taxon>
        <taxon>Viridiplantae</taxon>
        <taxon>Streptophyta</taxon>
        <taxon>Embryophyta</taxon>
        <taxon>Tracheophyta</taxon>
        <taxon>Spermatophyta</taxon>
        <taxon>Magnoliopsida</taxon>
        <taxon>eudicotyledons</taxon>
        <taxon>Gunneridae</taxon>
        <taxon>Pentapetalae</taxon>
        <taxon>asterids</taxon>
        <taxon>lamiids</taxon>
        <taxon>Solanales</taxon>
        <taxon>Convolvulaceae</taxon>
        <taxon>Cuscuteae</taxon>
        <taxon>Cuscuta</taxon>
        <taxon>Cuscuta subgen. Grammica</taxon>
        <taxon>Cuscuta sect. Cleistogrammica</taxon>
    </lineage>
</organism>
<evidence type="ECO:0000256" key="1">
    <source>
        <dbReference type="SAM" id="MobiDB-lite"/>
    </source>
</evidence>
<dbReference type="EMBL" id="OOIL02000305">
    <property type="protein sequence ID" value="VFQ63540.1"/>
    <property type="molecule type" value="Genomic_DNA"/>
</dbReference>
<name>A0A484KDT2_9ASTE</name>